<feature type="domain" description="HTH cro/C1-type" evidence="1">
    <location>
        <begin position="24"/>
        <end position="71"/>
    </location>
</feature>
<protein>
    <submittedName>
        <fullName evidence="2">Helix-turn-helix domain-containing protein</fullName>
    </submittedName>
</protein>
<evidence type="ECO:0000259" key="1">
    <source>
        <dbReference type="PROSITE" id="PS50943"/>
    </source>
</evidence>
<dbReference type="PIRSF" id="PIRSF037724">
    <property type="entry name" value="TF_HTH_MJ1545_prd"/>
    <property type="match status" value="1"/>
</dbReference>
<evidence type="ECO:0000313" key="2">
    <source>
        <dbReference type="EMBL" id="HGT83576.1"/>
    </source>
</evidence>
<dbReference type="PROSITE" id="PS50943">
    <property type="entry name" value="HTH_CROC1"/>
    <property type="match status" value="1"/>
</dbReference>
<dbReference type="InterPro" id="IPR001387">
    <property type="entry name" value="Cro/C1-type_HTH"/>
</dbReference>
<dbReference type="InterPro" id="IPR010982">
    <property type="entry name" value="Lambda_DNA-bd_dom_sf"/>
</dbReference>
<dbReference type="SMART" id="SM00530">
    <property type="entry name" value="HTH_XRE"/>
    <property type="match status" value="1"/>
</dbReference>
<reference evidence="2" key="1">
    <citation type="journal article" date="2020" name="mSystems">
        <title>Genome- and Community-Level Interaction Insights into Carbon Utilization and Element Cycling Functions of Hydrothermarchaeota in Hydrothermal Sediment.</title>
        <authorList>
            <person name="Zhou Z."/>
            <person name="Liu Y."/>
            <person name="Xu W."/>
            <person name="Pan J."/>
            <person name="Luo Z.H."/>
            <person name="Li M."/>
        </authorList>
    </citation>
    <scope>NUCLEOTIDE SEQUENCE [LARGE SCALE GENOMIC DNA]</scope>
    <source>
        <strain evidence="2">SpSt-587</strain>
    </source>
</reference>
<sequence length="226" mass="25465">MDLRRLAEKICGEIVLAENSGETMKKWRTIFSTSQSEVAKKLAISHSVISDYESNRRNPGVGFIRRFVNALLELDLEKGGKVVSKFADLFDLPPAVIDIVEYSKSVRIDDFCNAIEGKRLNEFEKLINGHTIIDSLNAILRFSSYDFYKLFGLTSERALVFTRVTTGRSPMVAVRVSTLKPSTVVLHGVSKVDEIALKLAEVERIPLIKTDLEISQIVENLRRSFL</sequence>
<organism evidence="2">
    <name type="scientific">Archaeoglobus fulgidus</name>
    <dbReference type="NCBI Taxonomy" id="2234"/>
    <lineage>
        <taxon>Archaea</taxon>
        <taxon>Methanobacteriati</taxon>
        <taxon>Methanobacteriota</taxon>
        <taxon>Archaeoglobi</taxon>
        <taxon>Archaeoglobales</taxon>
        <taxon>Archaeoglobaceae</taxon>
        <taxon>Archaeoglobus</taxon>
    </lineage>
</organism>
<accession>A0A7J3M3T0</accession>
<proteinExistence type="predicted"/>
<dbReference type="SUPFAM" id="SSF47413">
    <property type="entry name" value="lambda repressor-like DNA-binding domains"/>
    <property type="match status" value="1"/>
</dbReference>
<comment type="caution">
    <text evidence="2">The sequence shown here is derived from an EMBL/GenBank/DDBJ whole genome shotgun (WGS) entry which is preliminary data.</text>
</comment>
<dbReference type="Gene3D" id="1.10.260.40">
    <property type="entry name" value="lambda repressor-like DNA-binding domains"/>
    <property type="match status" value="1"/>
</dbReference>
<dbReference type="EMBL" id="DSYZ01000141">
    <property type="protein sequence ID" value="HGT83576.1"/>
    <property type="molecule type" value="Genomic_DNA"/>
</dbReference>
<dbReference type="GO" id="GO:0003677">
    <property type="term" value="F:DNA binding"/>
    <property type="evidence" value="ECO:0007669"/>
    <property type="project" value="InterPro"/>
</dbReference>
<name>A0A7J3M3T0_ARCFL</name>
<gene>
    <name evidence="2" type="ORF">ENT52_07630</name>
</gene>
<dbReference type="CDD" id="cd00093">
    <property type="entry name" value="HTH_XRE"/>
    <property type="match status" value="1"/>
</dbReference>
<dbReference type="AlphaFoldDB" id="A0A7J3M3T0"/>
<dbReference type="Pfam" id="PF01381">
    <property type="entry name" value="HTH_3"/>
    <property type="match status" value="1"/>
</dbReference>
<dbReference type="InterPro" id="IPR017271">
    <property type="entry name" value="Tscrpt_reg_HTH_MJ1545_prd"/>
</dbReference>